<keyword evidence="2" id="KW-1185">Reference proteome</keyword>
<reference evidence="1" key="1">
    <citation type="submission" date="2019-06" db="EMBL/GenBank/DDBJ databases">
        <authorList>
            <person name="Zheng W."/>
        </authorList>
    </citation>
    <scope>NUCLEOTIDE SEQUENCE</scope>
    <source>
        <strain evidence="1">QDHG01</strain>
    </source>
</reference>
<dbReference type="EMBL" id="RRYP01006030">
    <property type="protein sequence ID" value="TNV81532.1"/>
    <property type="molecule type" value="Genomic_DNA"/>
</dbReference>
<dbReference type="AlphaFoldDB" id="A0A8J8NT86"/>
<sequence length="78" mass="9157">MIPYVCNCPALMLVETNDRLLNLAYITIFIKEHVLVERVYSERVDLQLLSLELFEVRDSLKSLIVSYLKQCVTIFDDF</sequence>
<evidence type="ECO:0000313" key="1">
    <source>
        <dbReference type="EMBL" id="TNV81532.1"/>
    </source>
</evidence>
<organism evidence="1 2">
    <name type="scientific">Halteria grandinella</name>
    <dbReference type="NCBI Taxonomy" id="5974"/>
    <lineage>
        <taxon>Eukaryota</taxon>
        <taxon>Sar</taxon>
        <taxon>Alveolata</taxon>
        <taxon>Ciliophora</taxon>
        <taxon>Intramacronucleata</taxon>
        <taxon>Spirotrichea</taxon>
        <taxon>Stichotrichia</taxon>
        <taxon>Sporadotrichida</taxon>
        <taxon>Halteriidae</taxon>
        <taxon>Halteria</taxon>
    </lineage>
</organism>
<comment type="caution">
    <text evidence="1">The sequence shown here is derived from an EMBL/GenBank/DDBJ whole genome shotgun (WGS) entry which is preliminary data.</text>
</comment>
<name>A0A8J8NT86_HALGN</name>
<gene>
    <name evidence="1" type="ORF">FGO68_gene12490</name>
</gene>
<proteinExistence type="predicted"/>
<accession>A0A8J8NT86</accession>
<evidence type="ECO:0000313" key="2">
    <source>
        <dbReference type="Proteomes" id="UP000785679"/>
    </source>
</evidence>
<protein>
    <submittedName>
        <fullName evidence="1">Uncharacterized protein</fullName>
    </submittedName>
</protein>
<dbReference type="Proteomes" id="UP000785679">
    <property type="component" value="Unassembled WGS sequence"/>
</dbReference>